<dbReference type="Proteomes" id="UP000290189">
    <property type="component" value="Unassembled WGS sequence"/>
</dbReference>
<accession>A0A0G4IYW2</accession>
<feature type="region of interest" description="Disordered" evidence="1">
    <location>
        <begin position="1"/>
        <end position="52"/>
    </location>
</feature>
<geneLocation type="mitochondrion" evidence="4"/>
<gene>
    <name evidence="3" type="ORF">PBRA_001506</name>
    <name evidence="4" type="ORF">PLBR_LOCUS1260</name>
</gene>
<evidence type="ECO:0000256" key="2">
    <source>
        <dbReference type="SAM" id="Phobius"/>
    </source>
</evidence>
<feature type="transmembrane region" description="Helical" evidence="2">
    <location>
        <begin position="416"/>
        <end position="435"/>
    </location>
</feature>
<proteinExistence type="predicted"/>
<evidence type="ECO:0000256" key="1">
    <source>
        <dbReference type="SAM" id="MobiDB-lite"/>
    </source>
</evidence>
<keyword evidence="2" id="KW-0812">Transmembrane</keyword>
<feature type="transmembrane region" description="Helical" evidence="2">
    <location>
        <begin position="481"/>
        <end position="503"/>
    </location>
</feature>
<organism evidence="3 5">
    <name type="scientific">Plasmodiophora brassicae</name>
    <name type="common">Clubroot disease agent</name>
    <dbReference type="NCBI Taxonomy" id="37360"/>
    <lineage>
        <taxon>Eukaryota</taxon>
        <taxon>Sar</taxon>
        <taxon>Rhizaria</taxon>
        <taxon>Endomyxa</taxon>
        <taxon>Phytomyxea</taxon>
        <taxon>Plasmodiophorida</taxon>
        <taxon>Plasmodiophoridae</taxon>
        <taxon>Plasmodiophora</taxon>
    </lineage>
</organism>
<feature type="transmembrane region" description="Helical" evidence="2">
    <location>
        <begin position="282"/>
        <end position="307"/>
    </location>
</feature>
<keyword evidence="2" id="KW-1133">Transmembrane helix</keyword>
<feature type="transmembrane region" description="Helical" evidence="2">
    <location>
        <begin position="389"/>
        <end position="409"/>
    </location>
</feature>
<feature type="transmembrane region" description="Helical" evidence="2">
    <location>
        <begin position="556"/>
        <end position="574"/>
    </location>
</feature>
<feature type="transmembrane region" description="Helical" evidence="2">
    <location>
        <begin position="580"/>
        <end position="598"/>
    </location>
</feature>
<evidence type="ECO:0000313" key="5">
    <source>
        <dbReference type="Proteomes" id="UP000039324"/>
    </source>
</evidence>
<name>A0A0G4IYW2_PLABS</name>
<feature type="transmembrane region" description="Helical" evidence="2">
    <location>
        <begin position="361"/>
        <end position="383"/>
    </location>
</feature>
<reference evidence="4 6" key="2">
    <citation type="submission" date="2018-03" db="EMBL/GenBank/DDBJ databases">
        <authorList>
            <person name="Fogelqvist J."/>
        </authorList>
    </citation>
    <scope>NUCLEOTIDE SEQUENCE [LARGE SCALE GENOMIC DNA]</scope>
</reference>
<keyword evidence="4" id="KW-0496">Mitochondrion</keyword>
<dbReference type="EMBL" id="OVEO01000002">
    <property type="protein sequence ID" value="SPQ94045.1"/>
    <property type="molecule type" value="Genomic_DNA"/>
</dbReference>
<evidence type="ECO:0000313" key="6">
    <source>
        <dbReference type="Proteomes" id="UP000290189"/>
    </source>
</evidence>
<feature type="compositionally biased region" description="Polar residues" evidence="1">
    <location>
        <begin position="27"/>
        <end position="43"/>
    </location>
</feature>
<reference evidence="3 5" key="1">
    <citation type="submission" date="2015-02" db="EMBL/GenBank/DDBJ databases">
        <authorList>
            <person name="Chooi Y.-H."/>
        </authorList>
    </citation>
    <scope>NUCLEOTIDE SEQUENCE [LARGE SCALE GENOMIC DNA]</scope>
    <source>
        <strain evidence="3">E3</strain>
    </source>
</reference>
<evidence type="ECO:0000313" key="4">
    <source>
        <dbReference type="EMBL" id="SPQ94045.1"/>
    </source>
</evidence>
<feature type="transmembrane region" description="Helical" evidence="2">
    <location>
        <begin position="441"/>
        <end position="460"/>
    </location>
</feature>
<keyword evidence="2" id="KW-0472">Membrane</keyword>
<feature type="compositionally biased region" description="Basic and acidic residues" evidence="1">
    <location>
        <begin position="8"/>
        <end position="17"/>
    </location>
</feature>
<dbReference type="AlphaFoldDB" id="A0A0G4IYW2"/>
<protein>
    <submittedName>
        <fullName evidence="3">Uncharacterized protein</fullName>
    </submittedName>
</protein>
<dbReference type="EMBL" id="CDSF01000101">
    <property type="protein sequence ID" value="CEP00452.1"/>
    <property type="molecule type" value="Genomic_DNA"/>
</dbReference>
<sequence length="639" mass="68855">MSAWLEGHSNDGHDDKLAASLSASPKADTTTNDKQQGPSSSEYLTTSSVPSTVAPPAPLTIPSYYDQQVQLPSMHPIGTPSVATSTDTDSRALSSQSFPFRLQTLARRWAHVIPRDAIIDFASVDDAIAQQYDIVDSLVRKGIDTYSKDHLQATYEISRTAVGEAVFRAATIVSNTLDKAKRKGLAGADDRLAYKEYAELHQQALTYLINRINAFLERFDRVVPNLIRRHMHGKLWPIQQMANINHFVEMAHQPGWVAGSAEHQQQPVEAAHPPHQRHRSPIVLFDVDAISSGTLFLCMAIGFLFLVNAAQVSVQFTIRTVGVSQPTYTALLLTCAWPIYVTAMVLARYRTGRSMAIAPILMARAVILGAIEASAALFIAYSLHAMTLFAYQIVFTACHIAMSTSITGNAWPKERLFSVLLAFVATVLVVVNSLVSPTGSVSSSIVTVTIAIISVAMTAIHRAAKTRLFLSEEEKADLSRTFLESTAVSGLSAFTIVVVVVLIMDTGLQKMSAAFSTVQPEDAPVLVVASMLIALHRAASDFIATQLDSDGSKRSSRSLLMVSFILVILVATLVLQDATAGMMIAAAVLALSALALDVKASTVDWTDHDVAPRVADNVWDAVTSVGEPSAASSSIIVPV</sequence>
<dbReference type="Proteomes" id="UP000039324">
    <property type="component" value="Unassembled WGS sequence"/>
</dbReference>
<evidence type="ECO:0000313" key="3">
    <source>
        <dbReference type="EMBL" id="CEP00452.1"/>
    </source>
</evidence>
<keyword evidence="5" id="KW-1185">Reference proteome</keyword>
<feature type="transmembrane region" description="Helical" evidence="2">
    <location>
        <begin position="327"/>
        <end position="349"/>
    </location>
</feature>